<dbReference type="InterPro" id="IPR027273">
    <property type="entry name" value="Neocarzinostatin-like"/>
</dbReference>
<sequence length="179" mass="18512">MAGDRRLGRSRSGPGAARGRAAASVGAALAVLAAGLVTAYPSPADAAPRLTVSKTRNLKPAGETVTVSGRGYDVKKGVYVALCVDNGPRKAPSPCIGGVDMSGKSGSSVWVSSNPPAYGKGIAKPYSKGGTFRVRLRLKAVDGSIDCRKRTCAVVTRADHTRSADRSQDVRVRVAFAKK</sequence>
<dbReference type="Proteomes" id="UP000800981">
    <property type="component" value="Unassembled WGS sequence"/>
</dbReference>
<organism evidence="1 2">
    <name type="scientific">Motilibacter deserti</name>
    <dbReference type="NCBI Taxonomy" id="2714956"/>
    <lineage>
        <taxon>Bacteria</taxon>
        <taxon>Bacillati</taxon>
        <taxon>Actinomycetota</taxon>
        <taxon>Actinomycetes</taxon>
        <taxon>Motilibacterales</taxon>
        <taxon>Motilibacteraceae</taxon>
        <taxon>Motilibacter</taxon>
    </lineage>
</organism>
<dbReference type="Gene3D" id="2.60.40.230">
    <property type="entry name" value="Neocarzinostatin-like"/>
    <property type="match status" value="1"/>
</dbReference>
<evidence type="ECO:0008006" key="3">
    <source>
        <dbReference type="Google" id="ProtNLM"/>
    </source>
</evidence>
<name>A0ABX0GRK7_9ACTN</name>
<dbReference type="RefSeq" id="WP_166277589.1">
    <property type="nucleotide sequence ID" value="NZ_JAANNP010000001.1"/>
</dbReference>
<comment type="caution">
    <text evidence="1">The sequence shown here is derived from an EMBL/GenBank/DDBJ whole genome shotgun (WGS) entry which is preliminary data.</text>
</comment>
<accession>A0ABX0GRK7</accession>
<evidence type="ECO:0000313" key="1">
    <source>
        <dbReference type="EMBL" id="NHC12741.1"/>
    </source>
</evidence>
<keyword evidence="2" id="KW-1185">Reference proteome</keyword>
<proteinExistence type="predicted"/>
<reference evidence="1 2" key="1">
    <citation type="submission" date="2020-03" db="EMBL/GenBank/DDBJ databases">
        <title>Two novel Motilibacter sp.</title>
        <authorList>
            <person name="Liu S."/>
        </authorList>
    </citation>
    <scope>NUCLEOTIDE SEQUENCE [LARGE SCALE GENOMIC DNA]</scope>
    <source>
        <strain evidence="1 2">E257</strain>
    </source>
</reference>
<protein>
    <recommendedName>
        <fullName evidence="3">Neocarzinostatin family protein</fullName>
    </recommendedName>
</protein>
<evidence type="ECO:0000313" key="2">
    <source>
        <dbReference type="Proteomes" id="UP000800981"/>
    </source>
</evidence>
<dbReference type="EMBL" id="JAANNP010000001">
    <property type="protein sequence ID" value="NHC12741.1"/>
    <property type="molecule type" value="Genomic_DNA"/>
</dbReference>
<dbReference type="SUPFAM" id="SSF49319">
    <property type="entry name" value="Actinoxanthin-like"/>
    <property type="match status" value="1"/>
</dbReference>
<gene>
    <name evidence="1" type="ORF">G9H71_02970</name>
</gene>